<dbReference type="Proteomes" id="UP000295444">
    <property type="component" value="Unassembled WGS sequence"/>
</dbReference>
<name>A0A4R6SJQ5_LABRH</name>
<dbReference type="RefSeq" id="WP_133849837.1">
    <property type="nucleotide sequence ID" value="NZ_SNXZ01000002.1"/>
</dbReference>
<reference evidence="2 3" key="1">
    <citation type="submission" date="2019-03" db="EMBL/GenBank/DDBJ databases">
        <title>Genomic Encyclopedia of Type Strains, Phase IV (KMG-IV): sequencing the most valuable type-strain genomes for metagenomic binning, comparative biology and taxonomic classification.</title>
        <authorList>
            <person name="Goeker M."/>
        </authorList>
    </citation>
    <scope>NUCLEOTIDE SEQUENCE [LARGE SCALE GENOMIC DNA]</scope>
    <source>
        <strain evidence="2 3">DSM 45361</strain>
    </source>
</reference>
<protein>
    <submittedName>
        <fullName evidence="2">Uncharacterized protein DUF5047</fullName>
    </submittedName>
</protein>
<evidence type="ECO:0000313" key="2">
    <source>
        <dbReference type="EMBL" id="TDQ01238.1"/>
    </source>
</evidence>
<dbReference type="AlphaFoldDB" id="A0A4R6SJQ5"/>
<gene>
    <name evidence="2" type="ORF">EV186_1021106</name>
</gene>
<proteinExistence type="predicted"/>
<organism evidence="2 3">
    <name type="scientific">Labedaea rhizosphaerae</name>
    <dbReference type="NCBI Taxonomy" id="598644"/>
    <lineage>
        <taxon>Bacteria</taxon>
        <taxon>Bacillati</taxon>
        <taxon>Actinomycetota</taxon>
        <taxon>Actinomycetes</taxon>
        <taxon>Pseudonocardiales</taxon>
        <taxon>Pseudonocardiaceae</taxon>
        <taxon>Labedaea</taxon>
    </lineage>
</organism>
<dbReference type="Pfam" id="PF16466">
    <property type="entry name" value="DUF5047"/>
    <property type="match status" value="1"/>
</dbReference>
<dbReference type="InterPro" id="IPR032490">
    <property type="entry name" value="DUF5047"/>
</dbReference>
<feature type="domain" description="DUF5047" evidence="1">
    <location>
        <begin position="39"/>
        <end position="166"/>
    </location>
</feature>
<dbReference type="OrthoDB" id="4320040at2"/>
<comment type="caution">
    <text evidence="2">The sequence shown here is derived from an EMBL/GenBank/DDBJ whole genome shotgun (WGS) entry which is preliminary data.</text>
</comment>
<evidence type="ECO:0000259" key="1">
    <source>
        <dbReference type="Pfam" id="PF16466"/>
    </source>
</evidence>
<keyword evidence="3" id="KW-1185">Reference proteome</keyword>
<sequence length="368" mass="38519">MWPLSSLAQLVLTGSHSITVRATAYTAAYGAVTMPVSSGSITCDATSQVRRTGTVGIADPVWWPADPLAVLSPLGSELAVEYGIVIPQVGTEWVPVIRGPITEVRRDRPYSSGDAALTVSVADRSSTVAEARFEQPTQTHAGATNVAEITRLITAVLPGVTVIDRTGSTQVAARLDIERERWADGIEVLTDAIGAETFADAIGNFVIRPTPTLADPVAWVIAAGADGVLVSKSDTQTRSLTYNEVVASGQRSDGTPPVYAIVADTDPTSPTYINGPFGRRPRFYTSPLLTTVTQCRTAAAGLLARTTGMQATVTLTAITNPALDAGDVIAVVQGSTRTLHIVDTVSIPLGVGEAQQITTRSLVLPAES</sequence>
<accession>A0A4R6SJQ5</accession>
<evidence type="ECO:0000313" key="3">
    <source>
        <dbReference type="Proteomes" id="UP000295444"/>
    </source>
</evidence>
<dbReference type="EMBL" id="SNXZ01000002">
    <property type="protein sequence ID" value="TDQ01238.1"/>
    <property type="molecule type" value="Genomic_DNA"/>
</dbReference>